<proteinExistence type="predicted"/>
<sequence>MNRRQALFQYHFTLESRAPYSIIWYWKRLDRVSLAVKPVSLEVVWMNFLLNTVIQDRISGVLSYICGEVP</sequence>
<evidence type="ECO:0000313" key="1">
    <source>
        <dbReference type="EMBL" id="VFK18985.1"/>
    </source>
</evidence>
<protein>
    <submittedName>
        <fullName evidence="1">Uncharacterized protein</fullName>
    </submittedName>
</protein>
<accession>A0A450WPK8</accession>
<organism evidence="1">
    <name type="scientific">Candidatus Kentrum sp. LPFa</name>
    <dbReference type="NCBI Taxonomy" id="2126335"/>
    <lineage>
        <taxon>Bacteria</taxon>
        <taxon>Pseudomonadati</taxon>
        <taxon>Pseudomonadota</taxon>
        <taxon>Gammaproteobacteria</taxon>
        <taxon>Candidatus Kentrum</taxon>
    </lineage>
</organism>
<dbReference type="AlphaFoldDB" id="A0A450WPK8"/>
<name>A0A450WPK8_9GAMM</name>
<reference evidence="1" key="1">
    <citation type="submission" date="2019-02" db="EMBL/GenBank/DDBJ databases">
        <authorList>
            <person name="Gruber-Vodicka R. H."/>
            <person name="Seah K. B. B."/>
        </authorList>
    </citation>
    <scope>NUCLEOTIDE SEQUENCE</scope>
    <source>
        <strain evidence="1">BECK_S313</strain>
    </source>
</reference>
<gene>
    <name evidence="1" type="ORF">BECKLPF1236B_GA0070989_11581</name>
</gene>
<dbReference type="EMBL" id="CAADFK010000158">
    <property type="protein sequence ID" value="VFK18985.1"/>
    <property type="molecule type" value="Genomic_DNA"/>
</dbReference>